<evidence type="ECO:0000256" key="1">
    <source>
        <dbReference type="SAM" id="MobiDB-lite"/>
    </source>
</evidence>
<evidence type="ECO:0000313" key="4">
    <source>
        <dbReference type="Proteomes" id="UP001461498"/>
    </source>
</evidence>
<evidence type="ECO:0000259" key="2">
    <source>
        <dbReference type="PROSITE" id="PS50250"/>
    </source>
</evidence>
<keyword evidence="4" id="KW-1185">Reference proteome</keyword>
<evidence type="ECO:0000313" key="3">
    <source>
        <dbReference type="EMBL" id="KAK9512070.1"/>
    </source>
</evidence>
<dbReference type="Pfam" id="PF01399">
    <property type="entry name" value="PCI"/>
    <property type="match status" value="1"/>
</dbReference>
<reference evidence="3 4" key="1">
    <citation type="submission" date="2022-12" db="EMBL/GenBank/DDBJ databases">
        <title>Chromosome-level genome assembly of true bugs.</title>
        <authorList>
            <person name="Ma L."/>
            <person name="Li H."/>
        </authorList>
    </citation>
    <scope>NUCLEOTIDE SEQUENCE [LARGE SCALE GENOMIC DNA]</scope>
    <source>
        <strain evidence="3">Lab_2022b</strain>
    </source>
</reference>
<feature type="compositionally biased region" description="Acidic residues" evidence="1">
    <location>
        <begin position="1"/>
        <end position="13"/>
    </location>
</feature>
<dbReference type="SUPFAM" id="SSF46785">
    <property type="entry name" value="Winged helix' DNA-binding domain"/>
    <property type="match status" value="1"/>
</dbReference>
<dbReference type="SMART" id="SM00088">
    <property type="entry name" value="PINT"/>
    <property type="match status" value="1"/>
</dbReference>
<dbReference type="SMART" id="SM00753">
    <property type="entry name" value="PAM"/>
    <property type="match status" value="1"/>
</dbReference>
<name>A0AAW1DT25_9HEMI</name>
<dbReference type="Proteomes" id="UP001461498">
    <property type="component" value="Unassembled WGS sequence"/>
</dbReference>
<sequence>MEYDEQDNFEYGEESNNSEAEADADLENQYYHSKLAKDYSLPNALDCFQKVLELQGDQKGEWGFKALKQIIKILFKKEDFTIMLDRYKELLTYMSTVTRNQSEKAVTGILNYISLSKNTDLLCLIYEITIEKLKELKNDRLWFKINTRLGKLYYELGEYDKLESIIKQLNSYITNQGCKDDEDMSQKGSQLLDMYSLEIQLYSAQNNYTKMRQIYEKSLSIKCSLPNPLTLDFYEAFKNYDEAGNSKRSTCLKYLILTTMLAKSKINPLDSQDTRQYHNNDEVKPIAQIYYAYRDKDLNKFELILNNTEKSIYSDPIVRDSIDNIRKNIRIAVLLDTIKPYKSIRIPFISEMLNINDEETEELLVCCILDNLIHGKIDQINKILILNEKEIELTPRYKAIVNLTRSIDRLHASVCNDII</sequence>
<proteinExistence type="predicted"/>
<organism evidence="3 4">
    <name type="scientific">Rhynocoris fuscipes</name>
    <dbReference type="NCBI Taxonomy" id="488301"/>
    <lineage>
        <taxon>Eukaryota</taxon>
        <taxon>Metazoa</taxon>
        <taxon>Ecdysozoa</taxon>
        <taxon>Arthropoda</taxon>
        <taxon>Hexapoda</taxon>
        <taxon>Insecta</taxon>
        <taxon>Pterygota</taxon>
        <taxon>Neoptera</taxon>
        <taxon>Paraneoptera</taxon>
        <taxon>Hemiptera</taxon>
        <taxon>Heteroptera</taxon>
        <taxon>Panheteroptera</taxon>
        <taxon>Cimicomorpha</taxon>
        <taxon>Reduviidae</taxon>
        <taxon>Harpactorinae</taxon>
        <taxon>Harpactorini</taxon>
        <taxon>Rhynocoris</taxon>
    </lineage>
</organism>
<protein>
    <recommendedName>
        <fullName evidence="2">PCI domain-containing protein</fullName>
    </recommendedName>
</protein>
<feature type="domain" description="PCI" evidence="2">
    <location>
        <begin position="229"/>
        <end position="391"/>
    </location>
</feature>
<dbReference type="EMBL" id="JAPXFL010000001">
    <property type="protein sequence ID" value="KAK9512070.1"/>
    <property type="molecule type" value="Genomic_DNA"/>
</dbReference>
<dbReference type="SUPFAM" id="SSF48452">
    <property type="entry name" value="TPR-like"/>
    <property type="match status" value="1"/>
</dbReference>
<dbReference type="PANTHER" id="PTHR10678">
    <property type="entry name" value="26S PROTEASOME NON-ATPASE REGULATORY SUBUNIT 11/COP9 SIGNALOSOME COMPLEX SUBUNIT 2"/>
    <property type="match status" value="1"/>
</dbReference>
<dbReference type="AlphaFoldDB" id="A0AAW1DT25"/>
<accession>A0AAW1DT25</accession>
<dbReference type="PROSITE" id="PS50250">
    <property type="entry name" value="PCI"/>
    <property type="match status" value="1"/>
</dbReference>
<dbReference type="InterPro" id="IPR036390">
    <property type="entry name" value="WH_DNA-bd_sf"/>
</dbReference>
<dbReference type="InterPro" id="IPR011990">
    <property type="entry name" value="TPR-like_helical_dom_sf"/>
</dbReference>
<feature type="region of interest" description="Disordered" evidence="1">
    <location>
        <begin position="1"/>
        <end position="20"/>
    </location>
</feature>
<dbReference type="InterPro" id="IPR000717">
    <property type="entry name" value="PCI_dom"/>
</dbReference>
<dbReference type="InterPro" id="IPR050871">
    <property type="entry name" value="26S_Proteasome/COP9_Components"/>
</dbReference>
<dbReference type="Gene3D" id="1.25.40.570">
    <property type="match status" value="2"/>
</dbReference>
<gene>
    <name evidence="3" type="ORF">O3M35_000579</name>
</gene>
<comment type="caution">
    <text evidence="3">The sequence shown here is derived from an EMBL/GenBank/DDBJ whole genome shotgun (WGS) entry which is preliminary data.</text>
</comment>